<dbReference type="Pfam" id="PF00808">
    <property type="entry name" value="CBFD_NFYB_HMF"/>
    <property type="match status" value="1"/>
</dbReference>
<dbReference type="InterPro" id="IPR003956">
    <property type="entry name" value="Transcrpt_fac_NFYB/HAP3_CS"/>
</dbReference>
<dbReference type="CDD" id="cd22907">
    <property type="entry name" value="HFD_NFYB"/>
    <property type="match status" value="1"/>
</dbReference>
<dbReference type="GO" id="GO:0046982">
    <property type="term" value="F:protein heterodimerization activity"/>
    <property type="evidence" value="ECO:0007669"/>
    <property type="project" value="InterPro"/>
</dbReference>
<protein>
    <recommendedName>
        <fullName evidence="9">Transcription factor CBF/NF-Y/archaeal histone domain-containing protein</fullName>
    </recommendedName>
</protein>
<dbReference type="PRINTS" id="PR00615">
    <property type="entry name" value="CCAATSUBUNTA"/>
</dbReference>
<dbReference type="EMBL" id="MBFR01000060">
    <property type="protein sequence ID" value="PVU95269.1"/>
    <property type="molecule type" value="Genomic_DNA"/>
</dbReference>
<keyword evidence="6" id="KW-0804">Transcription</keyword>
<dbReference type="PANTHER" id="PTHR11064">
    <property type="entry name" value="CCAAT-BINDING TRANSCRIPTION FACTOR-RELATED"/>
    <property type="match status" value="1"/>
</dbReference>
<sequence>MSEISHQRQQGNSDDDVDAKEQDRFLPIANIARIMKRTLPSNAKISKEAKEAIQECVSEFISFVTSEASDRCQQEKRKTINGEDVLWAMHSLGFENYSEALKNYLIRYRDASKTDKDSEQFKEENGNAEAEDNTATLMMASAEFFSDFTTSIYYYAATHNFY</sequence>
<comment type="subcellular location">
    <subcellularLocation>
        <location evidence="1">Nucleus</location>
    </subcellularLocation>
</comment>
<dbReference type="SUPFAM" id="SSF47113">
    <property type="entry name" value="Histone-fold"/>
    <property type="match status" value="1"/>
</dbReference>
<reference evidence="10 11" key="1">
    <citation type="journal article" date="2018" name="MBio">
        <title>Comparative Genomics Reveals the Core Gene Toolbox for the Fungus-Insect Symbiosis.</title>
        <authorList>
            <person name="Wang Y."/>
            <person name="Stata M."/>
            <person name="Wang W."/>
            <person name="Stajich J.E."/>
            <person name="White M.M."/>
            <person name="Moncalvo J.M."/>
        </authorList>
    </citation>
    <scope>NUCLEOTIDE SEQUENCE [LARGE SCALE GENOMIC DNA]</scope>
    <source>
        <strain evidence="10 11">SWE-8-4</strain>
    </source>
</reference>
<evidence type="ECO:0000256" key="6">
    <source>
        <dbReference type="ARBA" id="ARBA00023163"/>
    </source>
</evidence>
<name>A0A2T9YSG2_9FUNG</name>
<keyword evidence="3" id="KW-0805">Transcription regulation</keyword>
<evidence type="ECO:0000313" key="10">
    <source>
        <dbReference type="EMBL" id="PVU95269.1"/>
    </source>
</evidence>
<dbReference type="InterPro" id="IPR027113">
    <property type="entry name" value="Transc_fact_NFYB/HAP3"/>
</dbReference>
<dbReference type="GO" id="GO:0016602">
    <property type="term" value="C:CCAAT-binding factor complex"/>
    <property type="evidence" value="ECO:0007669"/>
    <property type="project" value="InterPro"/>
</dbReference>
<dbReference type="Proteomes" id="UP000245383">
    <property type="component" value="Unassembled WGS sequence"/>
</dbReference>
<keyword evidence="11" id="KW-1185">Reference proteome</keyword>
<comment type="similarity">
    <text evidence="2">Belongs to the NFYB/HAP3 subunit family.</text>
</comment>
<evidence type="ECO:0000256" key="2">
    <source>
        <dbReference type="ARBA" id="ARBA00009053"/>
    </source>
</evidence>
<dbReference type="GO" id="GO:0001228">
    <property type="term" value="F:DNA-binding transcription activator activity, RNA polymerase II-specific"/>
    <property type="evidence" value="ECO:0007669"/>
    <property type="project" value="InterPro"/>
</dbReference>
<keyword evidence="4" id="KW-0238">DNA-binding</keyword>
<evidence type="ECO:0000256" key="1">
    <source>
        <dbReference type="ARBA" id="ARBA00004123"/>
    </source>
</evidence>
<feature type="domain" description="Transcription factor CBF/NF-Y/archaeal histone" evidence="9">
    <location>
        <begin position="25"/>
        <end position="89"/>
    </location>
</feature>
<evidence type="ECO:0000256" key="3">
    <source>
        <dbReference type="ARBA" id="ARBA00023015"/>
    </source>
</evidence>
<dbReference type="Gene3D" id="1.10.20.10">
    <property type="entry name" value="Histone, subunit A"/>
    <property type="match status" value="1"/>
</dbReference>
<evidence type="ECO:0000313" key="11">
    <source>
        <dbReference type="Proteomes" id="UP000245383"/>
    </source>
</evidence>
<comment type="caution">
    <text evidence="10">The sequence shown here is derived from an EMBL/GenBank/DDBJ whole genome shotgun (WGS) entry which is preliminary data.</text>
</comment>
<dbReference type="InterPro" id="IPR009072">
    <property type="entry name" value="Histone-fold"/>
</dbReference>
<dbReference type="STRING" id="133385.A0A2T9YSG2"/>
<dbReference type="PANTHER" id="PTHR11064:SF9">
    <property type="entry name" value="NUCLEAR TRANSCRIPTION FACTOR Y SUBUNIT BETA"/>
    <property type="match status" value="1"/>
</dbReference>
<accession>A0A2T9YSG2</accession>
<evidence type="ECO:0000256" key="5">
    <source>
        <dbReference type="ARBA" id="ARBA00023159"/>
    </source>
</evidence>
<evidence type="ECO:0000256" key="8">
    <source>
        <dbReference type="SAM" id="MobiDB-lite"/>
    </source>
</evidence>
<organism evidence="10 11">
    <name type="scientific">Smittium simulii</name>
    <dbReference type="NCBI Taxonomy" id="133385"/>
    <lineage>
        <taxon>Eukaryota</taxon>
        <taxon>Fungi</taxon>
        <taxon>Fungi incertae sedis</taxon>
        <taxon>Zoopagomycota</taxon>
        <taxon>Kickxellomycotina</taxon>
        <taxon>Harpellomycetes</taxon>
        <taxon>Harpellales</taxon>
        <taxon>Legeriomycetaceae</taxon>
        <taxon>Smittium</taxon>
    </lineage>
</organism>
<dbReference type="PROSITE" id="PS00685">
    <property type="entry name" value="NFYB_HAP3"/>
    <property type="match status" value="1"/>
</dbReference>
<gene>
    <name evidence="10" type="ORF">BB561_001923</name>
</gene>
<feature type="region of interest" description="Disordered" evidence="8">
    <location>
        <begin position="1"/>
        <end position="22"/>
    </location>
</feature>
<dbReference type="GO" id="GO:0000978">
    <property type="term" value="F:RNA polymerase II cis-regulatory region sequence-specific DNA binding"/>
    <property type="evidence" value="ECO:0007669"/>
    <property type="project" value="TreeGrafter"/>
</dbReference>
<evidence type="ECO:0000256" key="4">
    <source>
        <dbReference type="ARBA" id="ARBA00023125"/>
    </source>
</evidence>
<proteinExistence type="inferred from homology"/>
<evidence type="ECO:0000256" key="7">
    <source>
        <dbReference type="ARBA" id="ARBA00023242"/>
    </source>
</evidence>
<keyword evidence="7" id="KW-0539">Nucleus</keyword>
<evidence type="ECO:0000259" key="9">
    <source>
        <dbReference type="Pfam" id="PF00808"/>
    </source>
</evidence>
<dbReference type="AlphaFoldDB" id="A0A2T9YSG2"/>
<dbReference type="OrthoDB" id="386949at2759"/>
<dbReference type="FunFam" id="1.10.20.10:FF:000110">
    <property type="entry name" value="Nuclear factor Y, subunit B1"/>
    <property type="match status" value="1"/>
</dbReference>
<keyword evidence="5" id="KW-0010">Activator</keyword>
<dbReference type="InterPro" id="IPR003958">
    <property type="entry name" value="CBFA_NFYB_domain"/>
</dbReference>